<dbReference type="AlphaFoldDB" id="A0A0C9NC76"/>
<evidence type="ECO:0000313" key="2">
    <source>
        <dbReference type="Proteomes" id="UP000032025"/>
    </source>
</evidence>
<proteinExistence type="predicted"/>
<organism evidence="1 2">
    <name type="scientific">Sphingomonas paucimobilis NBRC 13935</name>
    <dbReference type="NCBI Taxonomy" id="1219050"/>
    <lineage>
        <taxon>Bacteria</taxon>
        <taxon>Pseudomonadati</taxon>
        <taxon>Pseudomonadota</taxon>
        <taxon>Alphaproteobacteria</taxon>
        <taxon>Sphingomonadales</taxon>
        <taxon>Sphingomonadaceae</taxon>
        <taxon>Sphingomonas</taxon>
    </lineage>
</organism>
<evidence type="ECO:0000313" key="1">
    <source>
        <dbReference type="EMBL" id="GAN12348.1"/>
    </source>
</evidence>
<gene>
    <name evidence="1" type="ORF">SP6_07_01340</name>
</gene>
<comment type="caution">
    <text evidence="1">The sequence shown here is derived from an EMBL/GenBank/DDBJ whole genome shotgun (WGS) entry which is preliminary data.</text>
</comment>
<dbReference type="RefSeq" id="WP_113667370.1">
    <property type="nucleotide sequence ID" value="NZ_BBJS01000007.1"/>
</dbReference>
<dbReference type="InterPro" id="IPR056093">
    <property type="entry name" value="DUF7676"/>
</dbReference>
<dbReference type="GeneID" id="78526477"/>
<accession>A0A0C9NC76</accession>
<sequence length="191" mass="21154">MTNRSLPMIEDRNVAGAVVTQRWMLPTTTAWLSGFLEDVFTRYWDRLIYGPILDGIAYEWTCPAAPDRIALSEGYLTIGFNGPHFHLCVGPGALPDTPDGQRRMPAAASLFRSLDPAGAPNSWGFELRDGSGGAMMSIYFDNPFLDGPDRIADDPDWGRLDMWRDIAARYAGLAEDPFDTTSRGFQWADAA</sequence>
<dbReference type="Proteomes" id="UP000032025">
    <property type="component" value="Unassembled WGS sequence"/>
</dbReference>
<reference evidence="1 2" key="1">
    <citation type="submission" date="2014-08" db="EMBL/GenBank/DDBJ databases">
        <title>Whole genome shotgun sequence of Sphingomonas paucimobilis NBRC 13935.</title>
        <authorList>
            <person name="Hosoyama A."/>
            <person name="Hashimoto M."/>
            <person name="Hosoyama Y."/>
            <person name="Noguchi M."/>
            <person name="Uohara A."/>
            <person name="Ohji S."/>
            <person name="Katano-Makiyama Y."/>
            <person name="Ichikawa N."/>
            <person name="Kimura A."/>
            <person name="Yamazoe A."/>
            <person name="Fujita N."/>
        </authorList>
    </citation>
    <scope>NUCLEOTIDE SEQUENCE [LARGE SCALE GENOMIC DNA]</scope>
    <source>
        <strain evidence="1 2">NBRC 13935</strain>
    </source>
</reference>
<dbReference type="EMBL" id="BBJS01000007">
    <property type="protein sequence ID" value="GAN12348.1"/>
    <property type="molecule type" value="Genomic_DNA"/>
</dbReference>
<protein>
    <submittedName>
        <fullName evidence="1">DNA, contig: SP607</fullName>
    </submittedName>
</protein>
<dbReference type="Pfam" id="PF24724">
    <property type="entry name" value="DUF7676"/>
    <property type="match status" value="1"/>
</dbReference>
<name>A0A0C9NC76_SPHPI</name>
<keyword evidence="2" id="KW-1185">Reference proteome</keyword>